<dbReference type="Pfam" id="PF04227">
    <property type="entry name" value="Indigoidine_A"/>
    <property type="match status" value="1"/>
</dbReference>
<dbReference type="GO" id="GO:0006796">
    <property type="term" value="P:phosphate-containing compound metabolic process"/>
    <property type="evidence" value="ECO:0007669"/>
    <property type="project" value="UniProtKB-ARBA"/>
</dbReference>
<dbReference type="SUPFAM" id="SSF110581">
    <property type="entry name" value="Indigoidine synthase A-like"/>
    <property type="match status" value="1"/>
</dbReference>
<evidence type="ECO:0000256" key="2">
    <source>
        <dbReference type="ARBA" id="ARBA00022723"/>
    </source>
</evidence>
<dbReference type="SUPFAM" id="SSF53613">
    <property type="entry name" value="Ribokinase-like"/>
    <property type="match status" value="1"/>
</dbReference>
<dbReference type="HAMAP" id="MF_01876">
    <property type="entry name" value="PsiMP_glycosidase"/>
    <property type="match status" value="1"/>
</dbReference>
<organism evidence="9 10">
    <name type="scientific">Clytia hemisphaerica</name>
    <dbReference type="NCBI Taxonomy" id="252671"/>
    <lineage>
        <taxon>Eukaryota</taxon>
        <taxon>Metazoa</taxon>
        <taxon>Cnidaria</taxon>
        <taxon>Hydrozoa</taxon>
        <taxon>Hydroidolina</taxon>
        <taxon>Leptothecata</taxon>
        <taxon>Obeliida</taxon>
        <taxon>Clytiidae</taxon>
        <taxon>Clytia</taxon>
    </lineage>
</organism>
<proteinExistence type="inferred from homology"/>
<evidence type="ECO:0000256" key="7">
    <source>
        <dbReference type="ARBA" id="ARBA00023295"/>
    </source>
</evidence>
<dbReference type="GeneID" id="136805125"/>
<accession>A0A7M5XDA3</accession>
<protein>
    <recommendedName>
        <fullName evidence="8">Carbohydrate kinase PfkB domain-containing protein</fullName>
    </recommendedName>
</protein>
<dbReference type="RefSeq" id="XP_066917787.1">
    <property type="nucleotide sequence ID" value="XM_067061686.1"/>
</dbReference>
<keyword evidence="10" id="KW-1185">Reference proteome</keyword>
<dbReference type="GO" id="GO:0005737">
    <property type="term" value="C:cytoplasm"/>
    <property type="evidence" value="ECO:0007669"/>
    <property type="project" value="TreeGrafter"/>
</dbReference>
<keyword evidence="3" id="KW-0418">Kinase</keyword>
<evidence type="ECO:0000256" key="5">
    <source>
        <dbReference type="ARBA" id="ARBA00023211"/>
    </source>
</evidence>
<dbReference type="CDD" id="cd01941">
    <property type="entry name" value="YeiC_kinase_like"/>
    <property type="match status" value="1"/>
</dbReference>
<dbReference type="PANTHER" id="PTHR42909">
    <property type="entry name" value="ZGC:136858"/>
    <property type="match status" value="1"/>
</dbReference>
<dbReference type="GO" id="GO:0004730">
    <property type="term" value="F:pseudouridylate synthase activity"/>
    <property type="evidence" value="ECO:0007669"/>
    <property type="project" value="InterPro"/>
</dbReference>
<keyword evidence="7" id="KW-0326">Glycosidase</keyword>
<dbReference type="GO" id="GO:0046872">
    <property type="term" value="F:metal ion binding"/>
    <property type="evidence" value="ECO:0007669"/>
    <property type="project" value="UniProtKB-KW"/>
</dbReference>
<dbReference type="GO" id="GO:0016798">
    <property type="term" value="F:hydrolase activity, acting on glycosyl bonds"/>
    <property type="evidence" value="ECO:0007669"/>
    <property type="project" value="UniProtKB-KW"/>
</dbReference>
<evidence type="ECO:0000259" key="8">
    <source>
        <dbReference type="Pfam" id="PF00294"/>
    </source>
</evidence>
<keyword evidence="5" id="KW-0464">Manganese</keyword>
<feature type="domain" description="Carbohydrate kinase PfkB" evidence="8">
    <location>
        <begin position="383"/>
        <end position="706"/>
    </location>
</feature>
<evidence type="ECO:0000256" key="4">
    <source>
        <dbReference type="ARBA" id="ARBA00022801"/>
    </source>
</evidence>
<dbReference type="EnsemblMetazoa" id="CLYHEMT021092.1">
    <property type="protein sequence ID" value="CLYHEMP021092.1"/>
    <property type="gene ID" value="CLYHEMG021092"/>
</dbReference>
<dbReference type="PANTHER" id="PTHR42909:SF1">
    <property type="entry name" value="CARBOHYDRATE KINASE PFKB DOMAIN-CONTAINING PROTEIN"/>
    <property type="match status" value="1"/>
</dbReference>
<dbReference type="InterPro" id="IPR029056">
    <property type="entry name" value="Ribokinase-like"/>
</dbReference>
<evidence type="ECO:0000313" key="10">
    <source>
        <dbReference type="Proteomes" id="UP000594262"/>
    </source>
</evidence>
<evidence type="ECO:0000256" key="3">
    <source>
        <dbReference type="ARBA" id="ARBA00022777"/>
    </source>
</evidence>
<sequence>MQHVCKRILPFFGRNTRSSFRGYSSVDVEVRDHITKAITKNQPVIALESTIITHGMPFPQNLRTALSVENILQRRGVVPATIGIVHGKLIVGLSDKEMEYLAQTDDCIKASRRDLSYVLSKKTNGGTTVSATMFAAEIAKIPIFVTGGIGGVHREAEKTFDISADLTELGKTPVTVICAGVKSILDIPLTLEYLETQGVPVISYSKSKDFPSFFSSKSGYKAPYNLENPSEVASLIYNQKNVLDLKSGVVVAVPIPSAFSADNDEIESVIQQSLEQAKEQGIQGKEITPFVLESVSQISKGESLEANIKLIENNASVGADIALEYCKLLNNAQQSPHTQQDHPMLQSSSNIDELLSDQRNVTEKTSSDYSPRNGTFSGTKRPVVIGSAVLDLKTTIEEERSNVAEATNSGSVNISVGGVGRNIAEFLARCDMDPLFITKLGRDMQGEIVQNEMKNLNMDTSGVYWSRVYKTATYNVVTSEATGELLLAVGDMKINDSLSTSLITSWEKEIRNASIVVLDANLPKENLHTAIEICQRYKVPVWYEPTCFTKSPRPFMGGITPNIDFACPNFVELNAMHHALKGGQMSNLEMEENLSTSDILKKSIELSKDFRSYIPNLLVTLGKDGLLLVSSRRARFGEGENQSVAYLHYPAVPGHLAPVEVKNVSGAGDSLAGGILYGYLNGYDKDTCIKAGLLGAYKSLKATSAISDEIEPSLLTYEAVQKWANFNPRSLFDSS</sequence>
<dbReference type="InterPro" id="IPR007342">
    <property type="entry name" value="PsuG"/>
</dbReference>
<dbReference type="AlphaFoldDB" id="A0A7M5XDA3"/>
<dbReference type="InterPro" id="IPR022830">
    <property type="entry name" value="Indigdn_synthA-like"/>
</dbReference>
<keyword evidence="2" id="KW-0479">Metal-binding</keyword>
<dbReference type="OrthoDB" id="198885at2759"/>
<keyword evidence="4" id="KW-0378">Hydrolase</keyword>
<dbReference type="Gene3D" id="3.40.1190.20">
    <property type="match status" value="1"/>
</dbReference>
<keyword evidence="6" id="KW-0456">Lyase</keyword>
<keyword evidence="1" id="KW-0808">Transferase</keyword>
<dbReference type="Proteomes" id="UP000594262">
    <property type="component" value="Unplaced"/>
</dbReference>
<dbReference type="Gene3D" id="3.40.1790.10">
    <property type="entry name" value="Indigoidine synthase domain"/>
    <property type="match status" value="1"/>
</dbReference>
<dbReference type="InterPro" id="IPR002173">
    <property type="entry name" value="Carboh/pur_kinase_PfkB_CS"/>
</dbReference>
<dbReference type="InterPro" id="IPR011611">
    <property type="entry name" value="PfkB_dom"/>
</dbReference>
<evidence type="ECO:0000313" key="9">
    <source>
        <dbReference type="EnsemblMetazoa" id="CLYHEMP021092.1"/>
    </source>
</evidence>
<dbReference type="PROSITE" id="PS00584">
    <property type="entry name" value="PFKB_KINASES_2"/>
    <property type="match status" value="1"/>
</dbReference>
<evidence type="ECO:0000256" key="6">
    <source>
        <dbReference type="ARBA" id="ARBA00023239"/>
    </source>
</evidence>
<evidence type="ECO:0000256" key="1">
    <source>
        <dbReference type="ARBA" id="ARBA00022679"/>
    </source>
</evidence>
<reference evidence="9" key="1">
    <citation type="submission" date="2021-01" db="UniProtKB">
        <authorList>
            <consortium name="EnsemblMetazoa"/>
        </authorList>
    </citation>
    <scope>IDENTIFICATION</scope>
</reference>
<dbReference type="Pfam" id="PF00294">
    <property type="entry name" value="PfkB"/>
    <property type="match status" value="1"/>
</dbReference>
<dbReference type="GO" id="GO:0016301">
    <property type="term" value="F:kinase activity"/>
    <property type="evidence" value="ECO:0007669"/>
    <property type="project" value="UniProtKB-KW"/>
</dbReference>
<name>A0A7M5XDA3_9CNID</name>